<comment type="caution">
    <text evidence="3">The sequence shown here is derived from an EMBL/GenBank/DDBJ whole genome shotgun (WGS) entry which is preliminary data.</text>
</comment>
<dbReference type="Pfam" id="PF07940">
    <property type="entry name" value="Hepar_II_III_C"/>
    <property type="match status" value="1"/>
</dbReference>
<evidence type="ECO:0000313" key="4">
    <source>
        <dbReference type="Proteomes" id="UP000321617"/>
    </source>
</evidence>
<organism evidence="3 4">
    <name type="scientific">Stackebrandtia albiflava</name>
    <dbReference type="NCBI Taxonomy" id="406432"/>
    <lineage>
        <taxon>Bacteria</taxon>
        <taxon>Bacillati</taxon>
        <taxon>Actinomycetota</taxon>
        <taxon>Actinomycetes</taxon>
        <taxon>Glycomycetales</taxon>
        <taxon>Glycomycetaceae</taxon>
        <taxon>Stackebrandtia</taxon>
    </lineage>
</organism>
<dbReference type="GO" id="GO:0016829">
    <property type="term" value="F:lyase activity"/>
    <property type="evidence" value="ECO:0007669"/>
    <property type="project" value="InterPro"/>
</dbReference>
<feature type="domain" description="Heparinase II/III-like C-terminal" evidence="2">
    <location>
        <begin position="382"/>
        <end position="501"/>
    </location>
</feature>
<dbReference type="PANTHER" id="PTHR38045">
    <property type="entry name" value="CHROMOSOME 1, WHOLE GENOME SHOTGUN SEQUENCE"/>
    <property type="match status" value="1"/>
</dbReference>
<keyword evidence="4" id="KW-1185">Reference proteome</keyword>
<name>A0A562VAK0_9ACTN</name>
<dbReference type="Gene3D" id="2.70.98.70">
    <property type="match status" value="1"/>
</dbReference>
<dbReference type="RefSeq" id="WP_147132691.1">
    <property type="nucleotide sequence ID" value="NZ_BAABIJ010000001.1"/>
</dbReference>
<dbReference type="Gene3D" id="1.50.10.100">
    <property type="entry name" value="Chondroitin AC/alginate lyase"/>
    <property type="match status" value="1"/>
</dbReference>
<dbReference type="PANTHER" id="PTHR38045:SF1">
    <property type="entry name" value="HEPARINASE II_III-LIKE PROTEIN"/>
    <property type="match status" value="1"/>
</dbReference>
<sequence length="581" mass="64145">MYRYAAIQQATAEAPPASAPYTRDDLRTASRDPRLAPLVDTIREAARRAEPLPDLPYRLFRTYPHTGDRARYENRYFARRGALNAAAITAMIDGGAEDLAHLQDVVWEICNEFSWAVPAHHRFNTTLDLGYDRCIDLFASETAHTLAEIIAVLGDEMDDAVTRRVRDEVERRVLSPFLDDPRPRWWETSLNNWAAVCGGAVGMAGLALENDPLRLAALIERVQRTMEYFLAGFGPDGGCVEGMDYWVYGYGYFTYYAEALRHRTGLDLLADTGHIARFPAAVDFGGGNCVSFSDGSDNVVPPTGLMSRLAARLSAPMPHITRLSEFGDDHCHRWGHLSRTLLWTDPGVVGRPAPTGTVWLADLAWLIARGAGDGTPVALAAKGGHNDEPHNHLDLGSFLLAVDGEQLLADLGAGVYDKDYFGERRYEALHTSARGHSVPVIGGVTQRPGPDSRARILEQRTDGDAVSLALDLSSAYDGAGFRRRFDWDGGGILRLADEFDDPGVPLVETFISRHRPSTAEGRVEWHGARGVARMEFTGDWTATVEEIATRDHHARPETVYRLDLTGLTAPRHEFHFTVTPS</sequence>
<dbReference type="OrthoDB" id="9793856at2"/>
<gene>
    <name evidence="3" type="ORF">LX16_0588</name>
</gene>
<reference evidence="3 4" key="1">
    <citation type="journal article" date="2013" name="Stand. Genomic Sci.">
        <title>Genomic Encyclopedia of Type Strains, Phase I: The one thousand microbial genomes (KMG-I) project.</title>
        <authorList>
            <person name="Kyrpides N.C."/>
            <person name="Woyke T."/>
            <person name="Eisen J.A."/>
            <person name="Garrity G."/>
            <person name="Lilburn T.G."/>
            <person name="Beck B.J."/>
            <person name="Whitman W.B."/>
            <person name="Hugenholtz P."/>
            <person name="Klenk H.P."/>
        </authorList>
    </citation>
    <scope>NUCLEOTIDE SEQUENCE [LARGE SCALE GENOMIC DNA]</scope>
    <source>
        <strain evidence="3 4">DSM 45044</strain>
    </source>
</reference>
<proteinExistence type="predicted"/>
<dbReference type="AlphaFoldDB" id="A0A562VAK0"/>
<accession>A0A562VAK0</accession>
<protein>
    <submittedName>
        <fullName evidence="3">Heparinase II/III-like protein</fullName>
    </submittedName>
</protein>
<evidence type="ECO:0000313" key="3">
    <source>
        <dbReference type="EMBL" id="TWJ14895.1"/>
    </source>
</evidence>
<dbReference type="GO" id="GO:0030313">
    <property type="term" value="C:cell envelope"/>
    <property type="evidence" value="ECO:0007669"/>
    <property type="project" value="UniProtKB-SubCell"/>
</dbReference>
<evidence type="ECO:0000256" key="1">
    <source>
        <dbReference type="ARBA" id="ARBA00004196"/>
    </source>
</evidence>
<comment type="subcellular location">
    <subcellularLocation>
        <location evidence="1">Cell envelope</location>
    </subcellularLocation>
</comment>
<dbReference type="SUPFAM" id="SSF48230">
    <property type="entry name" value="Chondroitin AC/alginate lyase"/>
    <property type="match status" value="1"/>
</dbReference>
<dbReference type="InterPro" id="IPR008929">
    <property type="entry name" value="Chondroitin_lyas"/>
</dbReference>
<evidence type="ECO:0000259" key="2">
    <source>
        <dbReference type="Pfam" id="PF07940"/>
    </source>
</evidence>
<dbReference type="EMBL" id="VLLL01000005">
    <property type="protein sequence ID" value="TWJ14895.1"/>
    <property type="molecule type" value="Genomic_DNA"/>
</dbReference>
<dbReference type="InterPro" id="IPR012480">
    <property type="entry name" value="Hepar_II_III_C"/>
</dbReference>
<dbReference type="Proteomes" id="UP000321617">
    <property type="component" value="Unassembled WGS sequence"/>
</dbReference>